<comment type="caution">
    <text evidence="2">The sequence shown here is derived from an EMBL/GenBank/DDBJ whole genome shotgun (WGS) entry which is preliminary data.</text>
</comment>
<gene>
    <name evidence="2" type="ORF">J7561_06205</name>
</gene>
<feature type="transmembrane region" description="Helical" evidence="1">
    <location>
        <begin position="247"/>
        <end position="264"/>
    </location>
</feature>
<feature type="transmembrane region" description="Helical" evidence="1">
    <location>
        <begin position="209"/>
        <end position="227"/>
    </location>
</feature>
<evidence type="ECO:0000313" key="2">
    <source>
        <dbReference type="EMBL" id="MBS7824796.1"/>
    </source>
</evidence>
<dbReference type="GO" id="GO:0005886">
    <property type="term" value="C:plasma membrane"/>
    <property type="evidence" value="ECO:0007669"/>
    <property type="project" value="TreeGrafter"/>
</dbReference>
<dbReference type="Pfam" id="PF05656">
    <property type="entry name" value="DUF805"/>
    <property type="match status" value="1"/>
</dbReference>
<dbReference type="EMBL" id="JAGIBU010000004">
    <property type="protein sequence ID" value="MBS7824796.1"/>
    <property type="molecule type" value="Genomic_DNA"/>
</dbReference>
<dbReference type="RefSeq" id="WP_213403967.1">
    <property type="nucleotide sequence ID" value="NZ_JAGIBT010000005.1"/>
</dbReference>
<accession>A0AB35C0B9</accession>
<dbReference type="PANTHER" id="PTHR34980">
    <property type="entry name" value="INNER MEMBRANE PROTEIN-RELATED-RELATED"/>
    <property type="match status" value="1"/>
</dbReference>
<name>A0AB35C0B9_9GAMM</name>
<feature type="transmembrane region" description="Helical" evidence="1">
    <location>
        <begin position="179"/>
        <end position="197"/>
    </location>
</feature>
<dbReference type="InterPro" id="IPR008523">
    <property type="entry name" value="DUF805"/>
</dbReference>
<feature type="transmembrane region" description="Helical" evidence="1">
    <location>
        <begin position="154"/>
        <end position="173"/>
    </location>
</feature>
<dbReference type="Proteomes" id="UP000680020">
    <property type="component" value="Unassembled WGS sequence"/>
</dbReference>
<evidence type="ECO:0000256" key="1">
    <source>
        <dbReference type="SAM" id="Phobius"/>
    </source>
</evidence>
<keyword evidence="1" id="KW-0812">Transmembrane</keyword>
<keyword evidence="1" id="KW-0472">Membrane</keyword>
<reference evidence="2" key="1">
    <citation type="submission" date="2021-03" db="EMBL/GenBank/DDBJ databases">
        <title>Identification and antibiotic profiling of Wohlfahrtiimonas chitiniclastica, an underestimated human pathogen.</title>
        <authorList>
            <person name="Kopf A."/>
            <person name="Bunk B."/>
            <person name="Coldewey S."/>
            <person name="Gunzer F."/>
            <person name="Riedel T."/>
            <person name="Schroettner P."/>
        </authorList>
    </citation>
    <scope>NUCLEOTIDE SEQUENCE</scope>
    <source>
        <strain evidence="2">DSM 100917</strain>
    </source>
</reference>
<sequence length="283" mass="32566">MQDQYTVSFTGQVIPGFDIDIVKRDVQQKLKVPAEQIPAFFSGKPIPLKKHLSMNDALTLKNRLENLGLMMEMSSESMMNLSFDVPEPPPKLEPSPVTTEKDPYDYQRIERMQAEIERKQSLAPQRIDRYEDGQDAVPEFFSLSFDGRYGRLNFINAWVIFYGVLMLAMVVSMLFLPTLFILVLLVLTMIASIRIMVLRLHDINLSGWWVIFYFIPALNVAFLLFVMLMPGSSEENEYGRPVPQGPWYGVLILLVLLLLGGLFNEPLRQAAERQSTTQTRYYR</sequence>
<dbReference type="AlphaFoldDB" id="A0AB35C0B9"/>
<protein>
    <submittedName>
        <fullName evidence="2">DUF805 domain-containing protein</fullName>
    </submittedName>
</protein>
<keyword evidence="1" id="KW-1133">Transmembrane helix</keyword>
<proteinExistence type="predicted"/>
<organism evidence="2 3">
    <name type="scientific">Wohlfahrtiimonas chitiniclastica</name>
    <dbReference type="NCBI Taxonomy" id="400946"/>
    <lineage>
        <taxon>Bacteria</taxon>
        <taxon>Pseudomonadati</taxon>
        <taxon>Pseudomonadota</taxon>
        <taxon>Gammaproteobacteria</taxon>
        <taxon>Cardiobacteriales</taxon>
        <taxon>Ignatzschineriaceae</taxon>
        <taxon>Wohlfahrtiimonas</taxon>
    </lineage>
</organism>
<dbReference type="PANTHER" id="PTHR34980:SF3">
    <property type="entry name" value="BLR8105 PROTEIN"/>
    <property type="match status" value="1"/>
</dbReference>
<evidence type="ECO:0000313" key="3">
    <source>
        <dbReference type="Proteomes" id="UP000680020"/>
    </source>
</evidence>